<dbReference type="PANTHER" id="PTHR11712:SF336">
    <property type="entry name" value="3-OXOACYL-[ACYL-CARRIER-PROTEIN] SYNTHASE, MITOCHONDRIAL"/>
    <property type="match status" value="1"/>
</dbReference>
<organism evidence="5 6">
    <name type="scientific">Macrostomum lignano</name>
    <dbReference type="NCBI Taxonomy" id="282301"/>
    <lineage>
        <taxon>Eukaryota</taxon>
        <taxon>Metazoa</taxon>
        <taxon>Spiralia</taxon>
        <taxon>Lophotrochozoa</taxon>
        <taxon>Platyhelminthes</taxon>
        <taxon>Rhabditophora</taxon>
        <taxon>Macrostomorpha</taxon>
        <taxon>Macrostomida</taxon>
        <taxon>Macrostomidae</taxon>
        <taxon>Macrostomum</taxon>
    </lineage>
</organism>
<dbReference type="InterPro" id="IPR014031">
    <property type="entry name" value="Ketoacyl_synth_C"/>
</dbReference>
<evidence type="ECO:0000259" key="4">
    <source>
        <dbReference type="PROSITE" id="PS52004"/>
    </source>
</evidence>
<name>A0A267DSC6_9PLAT</name>
<evidence type="ECO:0000313" key="6">
    <source>
        <dbReference type="Proteomes" id="UP000215902"/>
    </source>
</evidence>
<evidence type="ECO:0000256" key="3">
    <source>
        <dbReference type="ARBA" id="ARBA00022679"/>
    </source>
</evidence>
<dbReference type="InterPro" id="IPR000794">
    <property type="entry name" value="Beta-ketoacyl_synthase"/>
</dbReference>
<dbReference type="SUPFAM" id="SSF53901">
    <property type="entry name" value="Thiolase-like"/>
    <property type="match status" value="2"/>
</dbReference>
<dbReference type="PROSITE" id="PS52004">
    <property type="entry name" value="KS3_2"/>
    <property type="match status" value="1"/>
</dbReference>
<feature type="domain" description="Ketosynthase family 3 (KS3)" evidence="4">
    <location>
        <begin position="1"/>
        <end position="438"/>
    </location>
</feature>
<comment type="similarity">
    <text evidence="1">Belongs to the thiolase-like superfamily. Beta-ketoacyl-ACP synthases family.</text>
</comment>
<gene>
    <name evidence="5" type="ORF">BOX15_Mlig013427g4</name>
</gene>
<dbReference type="AlphaFoldDB" id="A0A267DSC6"/>
<keyword evidence="6" id="KW-1185">Reference proteome</keyword>
<dbReference type="GO" id="GO:0005739">
    <property type="term" value="C:mitochondrion"/>
    <property type="evidence" value="ECO:0007669"/>
    <property type="project" value="TreeGrafter"/>
</dbReference>
<dbReference type="Pfam" id="PF02801">
    <property type="entry name" value="Ketoacyl-synt_C"/>
    <property type="match status" value="1"/>
</dbReference>
<dbReference type="PROSITE" id="PS00606">
    <property type="entry name" value="KS3_1"/>
    <property type="match status" value="1"/>
</dbReference>
<evidence type="ECO:0000313" key="5">
    <source>
        <dbReference type="EMBL" id="PAA52056.1"/>
    </source>
</evidence>
<dbReference type="PANTHER" id="PTHR11712">
    <property type="entry name" value="POLYKETIDE SYNTHASE-RELATED"/>
    <property type="match status" value="1"/>
</dbReference>
<reference evidence="5 6" key="1">
    <citation type="submission" date="2017-06" db="EMBL/GenBank/DDBJ databases">
        <title>A platform for efficient transgenesis in Macrostomum lignano, a flatworm model organism for stem cell research.</title>
        <authorList>
            <person name="Berezikov E."/>
        </authorList>
    </citation>
    <scope>NUCLEOTIDE SEQUENCE [LARGE SCALE GENOMIC DNA]</scope>
    <source>
        <strain evidence="5">DV1</strain>
        <tissue evidence="5">Whole organism</tissue>
    </source>
</reference>
<proteinExistence type="inferred from homology"/>
<dbReference type="Gene3D" id="3.40.47.10">
    <property type="match status" value="1"/>
</dbReference>
<dbReference type="EC" id="2.3.1.41" evidence="2"/>
<dbReference type="InterPro" id="IPR016039">
    <property type="entry name" value="Thiolase-like"/>
</dbReference>
<dbReference type="GO" id="GO:0004315">
    <property type="term" value="F:3-oxoacyl-[acyl-carrier-protein] synthase activity"/>
    <property type="evidence" value="ECO:0007669"/>
    <property type="project" value="UniProtKB-EC"/>
</dbReference>
<evidence type="ECO:0000256" key="1">
    <source>
        <dbReference type="ARBA" id="ARBA00008467"/>
    </source>
</evidence>
<dbReference type="InterPro" id="IPR018201">
    <property type="entry name" value="Ketoacyl_synth_AS"/>
</dbReference>
<protein>
    <recommendedName>
        <fullName evidence="2">beta-ketoacyl-[acyl-carrier-protein] synthase I</fullName>
        <ecNumber evidence="2">2.3.1.41</ecNumber>
    </recommendedName>
</protein>
<dbReference type="STRING" id="282301.A0A267DSC6"/>
<dbReference type="CDD" id="cd00834">
    <property type="entry name" value="KAS_I_II"/>
    <property type="match status" value="1"/>
</dbReference>
<dbReference type="OrthoDB" id="5334845at2759"/>
<sequence length="441" mass="44672">ITGLGLAAPVGAGWRTVWAQVLAGRPNFGRLSEADGYSGLPCRVAGLIPEPELSGWPSWQFDKRNRAEMSRASALALAAAREAAQGADLAGMRRRSPDSLIGVAIGCGMDGLETAVDAGVGLRSGRGYAEVGPHFLTKLLNNMPAGRVAIEFGATGPCLAPNSACASGADAIGAAFRLVRDGIVDAALCGGTEACIGPLAVAAFSRVRALATRFNDNPLAASRPFDADRCGFVMSEGAGVLVLEALDSALARGAPAPIAEVLGYGAACDAHHLTAPKLGGDSGARRCMLAALREAGNHSAAWQRPLALQVGHVNAHATSTPIGDSAEWLAIESLLSGVDASVIQPGCLVASCKGALGHLIGAAGAVEAALTALSCQTGRVPPTANLARPDLPTASESLRLVPDGPPADWPTNPADGRRVALSNSFGFGGVNASLCIASYLP</sequence>
<keyword evidence="3" id="KW-0808">Transferase</keyword>
<dbReference type="InterPro" id="IPR014030">
    <property type="entry name" value="Ketoacyl_synth_N"/>
</dbReference>
<accession>A0A267DSC6</accession>
<comment type="caution">
    <text evidence="5">The sequence shown here is derived from an EMBL/GenBank/DDBJ whole genome shotgun (WGS) entry which is preliminary data.</text>
</comment>
<dbReference type="EMBL" id="NIVC01003307">
    <property type="protein sequence ID" value="PAA52056.1"/>
    <property type="molecule type" value="Genomic_DNA"/>
</dbReference>
<dbReference type="Pfam" id="PF00109">
    <property type="entry name" value="ketoacyl-synt"/>
    <property type="match status" value="1"/>
</dbReference>
<dbReference type="SMART" id="SM00825">
    <property type="entry name" value="PKS_KS"/>
    <property type="match status" value="1"/>
</dbReference>
<evidence type="ECO:0000256" key="2">
    <source>
        <dbReference type="ARBA" id="ARBA00013191"/>
    </source>
</evidence>
<dbReference type="GO" id="GO:0006633">
    <property type="term" value="P:fatty acid biosynthetic process"/>
    <property type="evidence" value="ECO:0007669"/>
    <property type="project" value="InterPro"/>
</dbReference>
<feature type="non-terminal residue" evidence="5">
    <location>
        <position position="1"/>
    </location>
</feature>
<dbReference type="InterPro" id="IPR020841">
    <property type="entry name" value="PKS_Beta-ketoAc_synthase_dom"/>
</dbReference>
<dbReference type="Proteomes" id="UP000215902">
    <property type="component" value="Unassembled WGS sequence"/>
</dbReference>